<proteinExistence type="predicted"/>
<gene>
    <name evidence="3" type="ORF">OW763_04970</name>
</gene>
<protein>
    <submittedName>
        <fullName evidence="3">Flagellar brake domain-containing protein</fullName>
    </submittedName>
</protein>
<dbReference type="SUPFAM" id="SSF141371">
    <property type="entry name" value="PilZ domain-like"/>
    <property type="match status" value="1"/>
</dbReference>
<keyword evidence="3" id="KW-0966">Cell projection</keyword>
<dbReference type="EMBL" id="JAPQER010000002">
    <property type="protein sequence ID" value="MCY6483699.1"/>
    <property type="molecule type" value="Genomic_DNA"/>
</dbReference>
<dbReference type="InterPro" id="IPR009875">
    <property type="entry name" value="PilZ_domain"/>
</dbReference>
<feature type="domain" description="Type III secretion system flagellar brake protein YcgR PilZN" evidence="2">
    <location>
        <begin position="7"/>
        <end position="86"/>
    </location>
</feature>
<evidence type="ECO:0000313" key="4">
    <source>
        <dbReference type="Proteomes" id="UP001078443"/>
    </source>
</evidence>
<accession>A0ABT4CXK0</accession>
<comment type="caution">
    <text evidence="3">The sequence shown here is derived from an EMBL/GenBank/DDBJ whole genome shotgun (WGS) entry which is preliminary data.</text>
</comment>
<dbReference type="Pfam" id="PF07238">
    <property type="entry name" value="PilZ"/>
    <property type="match status" value="1"/>
</dbReference>
<dbReference type="Gene3D" id="2.40.10.220">
    <property type="entry name" value="predicted glycosyltransferase like domains"/>
    <property type="match status" value="1"/>
</dbReference>
<organism evidence="3 4">
    <name type="scientific">Clostridium aestuarii</name>
    <dbReference type="NCBI Taxonomy" id="338193"/>
    <lineage>
        <taxon>Bacteria</taxon>
        <taxon>Bacillati</taxon>
        <taxon>Bacillota</taxon>
        <taxon>Clostridia</taxon>
        <taxon>Eubacteriales</taxon>
        <taxon>Clostridiaceae</taxon>
        <taxon>Clostridium</taxon>
    </lineage>
</organism>
<dbReference type="Pfam" id="PF12945">
    <property type="entry name" value="PilZNR"/>
    <property type="match status" value="1"/>
</dbReference>
<dbReference type="RefSeq" id="WP_268039973.1">
    <property type="nucleotide sequence ID" value="NZ_JAPQER010000002.1"/>
</dbReference>
<evidence type="ECO:0000313" key="3">
    <source>
        <dbReference type="EMBL" id="MCY6483699.1"/>
    </source>
</evidence>
<name>A0ABT4CXK0_9CLOT</name>
<feature type="domain" description="PilZ" evidence="1">
    <location>
        <begin position="93"/>
        <end position="204"/>
    </location>
</feature>
<dbReference type="Proteomes" id="UP001078443">
    <property type="component" value="Unassembled WGS sequence"/>
</dbReference>
<sequence>MSNLNFKINNKIDIIYNNEFYNCDIQDIKSGYLAISIPIKETQYLPLRKDEKIDVLYYDETCIYEFSSVVVKREQANIPLLWIKIPKKFKKIQRRKFVRVSVLFNGKYAVIEKKMTINKQTISEMKFFDAVILDLSGGGTKLRIKANIKSGDSILVVLPMKKGAMIVKGKVIRAVKDELKNSICGIKFIELSMNEQDRIVQFVFSIMREQMKKGLKED</sequence>
<keyword evidence="4" id="KW-1185">Reference proteome</keyword>
<keyword evidence="3" id="KW-0282">Flagellum</keyword>
<dbReference type="InterPro" id="IPR009926">
    <property type="entry name" value="T3SS_YcgR_PilZN"/>
</dbReference>
<keyword evidence="3" id="KW-0969">Cilium</keyword>
<evidence type="ECO:0000259" key="2">
    <source>
        <dbReference type="Pfam" id="PF12945"/>
    </source>
</evidence>
<evidence type="ECO:0000259" key="1">
    <source>
        <dbReference type="Pfam" id="PF07238"/>
    </source>
</evidence>
<reference evidence="3" key="1">
    <citation type="submission" date="2022-12" db="EMBL/GenBank/DDBJ databases">
        <authorList>
            <person name="Wang J."/>
        </authorList>
    </citation>
    <scope>NUCLEOTIDE SEQUENCE</scope>
    <source>
        <strain evidence="3">HY-45-18</strain>
    </source>
</reference>